<dbReference type="Pfam" id="PF00144">
    <property type="entry name" value="Beta-lactamase"/>
    <property type="match status" value="1"/>
</dbReference>
<dbReference type="PATRIC" id="fig|1030841.3.peg.345"/>
<dbReference type="InterPro" id="IPR001466">
    <property type="entry name" value="Beta-lactam-related"/>
</dbReference>
<dbReference type="RefSeq" id="WP_009115487.1">
    <property type="nucleotide sequence ID" value="NZ_JH165159.1"/>
</dbReference>
<dbReference type="Gene3D" id="3.40.710.10">
    <property type="entry name" value="DD-peptidase/beta-lactamase superfamily"/>
    <property type="match status" value="1"/>
</dbReference>
<dbReference type="InterPro" id="IPR012338">
    <property type="entry name" value="Beta-lactam/transpept-like"/>
</dbReference>
<reference evidence="2 3" key="1">
    <citation type="submission" date="2011-06" db="EMBL/GenBank/DDBJ databases">
        <authorList>
            <person name="Muzny D."/>
            <person name="Qin X."/>
            <person name="Deng J."/>
            <person name="Jiang H."/>
            <person name="Liu Y."/>
            <person name="Qu J."/>
            <person name="Song X.-Z."/>
            <person name="Zhang L."/>
            <person name="Thornton R."/>
            <person name="Coyle M."/>
            <person name="Francisco L."/>
            <person name="Jackson L."/>
            <person name="Javaid M."/>
            <person name="Korchina V."/>
            <person name="Kovar C."/>
            <person name="Mata R."/>
            <person name="Mathew T."/>
            <person name="Ngo R."/>
            <person name="Nguyen L."/>
            <person name="Nguyen N."/>
            <person name="Okwuonu G."/>
            <person name="Ongeri F."/>
            <person name="Pham C."/>
            <person name="Simmons D."/>
            <person name="Wilczek-Boney K."/>
            <person name="Hale W."/>
            <person name="Jakkamsetti A."/>
            <person name="Pham P."/>
            <person name="Ruth R."/>
            <person name="San Lucas F."/>
            <person name="Warren J."/>
            <person name="Zhang J."/>
            <person name="Zhao Z."/>
            <person name="Zhou C."/>
            <person name="Zhu D."/>
            <person name="Lee S."/>
            <person name="Bess C."/>
            <person name="Blankenburg K."/>
            <person name="Forbes L."/>
            <person name="Fu Q."/>
            <person name="Gubbala S."/>
            <person name="Hirani K."/>
            <person name="Jayaseelan J.C."/>
            <person name="Lara F."/>
            <person name="Munidasa M."/>
            <person name="Palculict T."/>
            <person name="Patil S."/>
            <person name="Pu L.-L."/>
            <person name="Saada N."/>
            <person name="Tang L."/>
            <person name="Weissenberger G."/>
            <person name="Zhu Y."/>
            <person name="Hemphill L."/>
            <person name="Shang Y."/>
            <person name="Youmans B."/>
            <person name="Ayvaz T."/>
            <person name="Ross M."/>
            <person name="Santibanez J."/>
            <person name="Aqrawi P."/>
            <person name="Gross S."/>
            <person name="Joshi V."/>
            <person name="Fowler G."/>
            <person name="Nazareth L."/>
            <person name="Reid J."/>
            <person name="Worley K."/>
            <person name="Petrosino J."/>
            <person name="Highlander S."/>
            <person name="Gibbs R."/>
        </authorList>
    </citation>
    <scope>NUCLEOTIDE SEQUENCE [LARGE SCALE GENOMIC DNA]</scope>
    <source>
        <strain evidence="2 3">9715</strain>
    </source>
</reference>
<dbReference type="EMBL" id="AGAZ01000011">
    <property type="protein sequence ID" value="EGZ51081.1"/>
    <property type="molecule type" value="Genomic_DNA"/>
</dbReference>
<dbReference type="STRING" id="1030841.HMPREF9370_0340"/>
<dbReference type="SUPFAM" id="SSF56601">
    <property type="entry name" value="beta-lactamase/transpeptidase-like"/>
    <property type="match status" value="1"/>
</dbReference>
<comment type="caution">
    <text evidence="2">The sequence shown here is derived from an EMBL/GenBank/DDBJ whole genome shotgun (WGS) entry which is preliminary data.</text>
</comment>
<keyword evidence="3" id="KW-1185">Reference proteome</keyword>
<proteinExistence type="predicted"/>
<evidence type="ECO:0000259" key="1">
    <source>
        <dbReference type="Pfam" id="PF00144"/>
    </source>
</evidence>
<organism evidence="2 3">
    <name type="scientific">Neisseria wadsworthii 9715</name>
    <dbReference type="NCBI Taxonomy" id="1030841"/>
    <lineage>
        <taxon>Bacteria</taxon>
        <taxon>Pseudomonadati</taxon>
        <taxon>Pseudomonadota</taxon>
        <taxon>Betaproteobacteria</taxon>
        <taxon>Neisseriales</taxon>
        <taxon>Neisseriaceae</taxon>
        <taxon>Neisseria</taxon>
    </lineage>
</organism>
<dbReference type="HOGENOM" id="CLU_020027_2_2_4"/>
<name>G4CMN1_9NEIS</name>
<evidence type="ECO:0000313" key="3">
    <source>
        <dbReference type="Proteomes" id="UP000005336"/>
    </source>
</evidence>
<sequence>MTNFLKNKAIYDATLLAYRGGVKCIDESKGNMTSDSLFAVASISKLYTHALIFQLIDVGALSYGTKLTDVLSRDLTERLPQVEDVTIRHLVDQNTGFPNYEMDRQPNGKVLMNEIFQHDRRVEFEEVLEIVSRLAPKSKLGGQKAYYADINAMLLGKIAEVVTSKSAKQLLADHICRPLGLVRTHWADGREKIVPIYNGVHIVVCQEYLSSQVYQGGIIATNSELMRFTRAFFGGKLFSPSHIAHPIFRTIQFRPIKYGSGMMQLTVASLVAYFLGGVREIRGHSGITGSFAFYCSQKDVFVTGTVNQLKYKPYATIFRSIAACDKNRKSNDEN</sequence>
<dbReference type="InterPro" id="IPR050789">
    <property type="entry name" value="Diverse_Enzym_Activities"/>
</dbReference>
<accession>G4CMN1</accession>
<dbReference type="OrthoDB" id="9801061at2"/>
<dbReference type="PANTHER" id="PTHR43283:SF7">
    <property type="entry name" value="BETA-LACTAMASE-RELATED DOMAIN-CONTAINING PROTEIN"/>
    <property type="match status" value="1"/>
</dbReference>
<dbReference type="AlphaFoldDB" id="G4CMN1"/>
<gene>
    <name evidence="2" type="ORF">HMPREF9370_0340</name>
</gene>
<dbReference type="Proteomes" id="UP000005336">
    <property type="component" value="Unassembled WGS sequence"/>
</dbReference>
<feature type="domain" description="Beta-lactamase-related" evidence="1">
    <location>
        <begin position="5"/>
        <end position="313"/>
    </location>
</feature>
<protein>
    <recommendedName>
        <fullName evidence="1">Beta-lactamase-related domain-containing protein</fullName>
    </recommendedName>
</protein>
<evidence type="ECO:0000313" key="2">
    <source>
        <dbReference type="EMBL" id="EGZ51081.1"/>
    </source>
</evidence>
<dbReference type="PANTHER" id="PTHR43283">
    <property type="entry name" value="BETA-LACTAMASE-RELATED"/>
    <property type="match status" value="1"/>
</dbReference>